<dbReference type="PANTHER" id="PTHR42711">
    <property type="entry name" value="ABC TRANSPORTER ATP-BINDING PROTEIN"/>
    <property type="match status" value="1"/>
</dbReference>
<evidence type="ECO:0000256" key="3">
    <source>
        <dbReference type="ARBA" id="ARBA00022741"/>
    </source>
</evidence>
<comment type="subcellular location">
    <subcellularLocation>
        <location evidence="1">Cell membrane</location>
        <topology evidence="1">Peripheral membrane protein</topology>
        <orientation evidence="1">Cytoplasmic side</orientation>
    </subcellularLocation>
</comment>
<dbReference type="SMART" id="SM00382">
    <property type="entry name" value="AAA"/>
    <property type="match status" value="1"/>
</dbReference>
<dbReference type="GO" id="GO:0043215">
    <property type="term" value="P:daunorubicin transport"/>
    <property type="evidence" value="ECO:0007669"/>
    <property type="project" value="InterPro"/>
</dbReference>
<evidence type="ECO:0000256" key="5">
    <source>
        <dbReference type="ARBA" id="ARBA00023251"/>
    </source>
</evidence>
<dbReference type="PROSITE" id="PS00211">
    <property type="entry name" value="ABC_TRANSPORTER_1"/>
    <property type="match status" value="1"/>
</dbReference>
<protein>
    <submittedName>
        <fullName evidence="8">Multidrug ABC transporter ATP-binding protein</fullName>
    </submittedName>
</protein>
<dbReference type="PROSITE" id="PS50893">
    <property type="entry name" value="ABC_TRANSPORTER_2"/>
    <property type="match status" value="1"/>
</dbReference>
<dbReference type="GO" id="GO:0046677">
    <property type="term" value="P:response to antibiotic"/>
    <property type="evidence" value="ECO:0007669"/>
    <property type="project" value="UniProtKB-KW"/>
</dbReference>
<keyword evidence="9" id="KW-1185">Reference proteome</keyword>
<comment type="similarity">
    <text evidence="6">Belongs to the ABC transporter superfamily. Drug exporter-1 (DrugE1) (TC 3.A.1.105) family.</text>
</comment>
<dbReference type="SUPFAM" id="SSF52540">
    <property type="entry name" value="P-loop containing nucleoside triphosphate hydrolases"/>
    <property type="match status" value="1"/>
</dbReference>
<evidence type="ECO:0000256" key="1">
    <source>
        <dbReference type="ARBA" id="ARBA00004413"/>
    </source>
</evidence>
<keyword evidence="5" id="KW-0046">Antibiotic resistance</keyword>
<dbReference type="InterPro" id="IPR050763">
    <property type="entry name" value="ABC_transporter_ATP-binding"/>
</dbReference>
<evidence type="ECO:0000256" key="6">
    <source>
        <dbReference type="ARBA" id="ARBA00049985"/>
    </source>
</evidence>
<feature type="domain" description="ABC transporter" evidence="7">
    <location>
        <begin position="17"/>
        <end position="247"/>
    </location>
</feature>
<evidence type="ECO:0000256" key="2">
    <source>
        <dbReference type="ARBA" id="ARBA00022448"/>
    </source>
</evidence>
<dbReference type="Pfam" id="PF00005">
    <property type="entry name" value="ABC_tran"/>
    <property type="match status" value="1"/>
</dbReference>
<dbReference type="InterPro" id="IPR017871">
    <property type="entry name" value="ABC_transporter-like_CS"/>
</dbReference>
<proteinExistence type="inferred from homology"/>
<evidence type="ECO:0000313" key="9">
    <source>
        <dbReference type="Proteomes" id="UP000250462"/>
    </source>
</evidence>
<evidence type="ECO:0000313" key="8">
    <source>
        <dbReference type="EMBL" id="RAW09599.1"/>
    </source>
</evidence>
<dbReference type="InterPro" id="IPR003439">
    <property type="entry name" value="ABC_transporter-like_ATP-bd"/>
</dbReference>
<dbReference type="EMBL" id="QMIG01000038">
    <property type="protein sequence ID" value="RAW09599.1"/>
    <property type="molecule type" value="Genomic_DNA"/>
</dbReference>
<keyword evidence="2" id="KW-0813">Transport</keyword>
<dbReference type="NCBIfam" id="TIGR01188">
    <property type="entry name" value="drrA"/>
    <property type="match status" value="1"/>
</dbReference>
<organism evidence="8 9">
    <name type="scientific">Phytoactinopolyspora halophila</name>
    <dbReference type="NCBI Taxonomy" id="1981511"/>
    <lineage>
        <taxon>Bacteria</taxon>
        <taxon>Bacillati</taxon>
        <taxon>Actinomycetota</taxon>
        <taxon>Actinomycetes</taxon>
        <taxon>Jiangellales</taxon>
        <taxon>Jiangellaceae</taxon>
        <taxon>Phytoactinopolyspora</taxon>
    </lineage>
</organism>
<dbReference type="InterPro" id="IPR005894">
    <property type="entry name" value="DrrA"/>
</dbReference>
<dbReference type="GO" id="GO:0016887">
    <property type="term" value="F:ATP hydrolysis activity"/>
    <property type="evidence" value="ECO:0007669"/>
    <property type="project" value="InterPro"/>
</dbReference>
<dbReference type="PANTHER" id="PTHR42711:SF5">
    <property type="entry name" value="ABC TRANSPORTER ATP-BINDING PROTEIN NATA"/>
    <property type="match status" value="1"/>
</dbReference>
<dbReference type="GO" id="GO:1900753">
    <property type="term" value="P:doxorubicin transport"/>
    <property type="evidence" value="ECO:0007669"/>
    <property type="project" value="InterPro"/>
</dbReference>
<keyword evidence="3" id="KW-0547">Nucleotide-binding</keyword>
<accession>A0A329QCY3</accession>
<dbReference type="Gene3D" id="3.40.50.300">
    <property type="entry name" value="P-loop containing nucleotide triphosphate hydrolases"/>
    <property type="match status" value="1"/>
</dbReference>
<dbReference type="OrthoDB" id="9804819at2"/>
<dbReference type="Proteomes" id="UP000250462">
    <property type="component" value="Unassembled WGS sequence"/>
</dbReference>
<sequence length="333" mass="36090">MSTTASYTADGAAPPAVEADELTHNFGATRALDGTTFAVERGEIFGLLGPNGAGKTTAIRILLTLLEPNGGKARVAGLDVTRHPIGVRRRVGWVPQDRTVDPLMTARENLTFAAGLYHLGTAAGRDRAAELLRLVDLDDDADRLARALSGGMRRRLELAMGLVHVPDVLFLDEPTLGLDITSRRRLWTYVREIQRTGTTILLTTHYLDEADALCDRVAIIHQGRIQAVDTPAELKRAFGRATVHARLPEPAPELAKRLGRHPHVHHIRVAGDVIELDTDATVPATGALVDECRAAGAAPLDLWTQRASLDDVFLTLTGQELHTDVESDSPEMT</sequence>
<gene>
    <name evidence="8" type="ORF">DPM12_20675</name>
</gene>
<evidence type="ECO:0000256" key="4">
    <source>
        <dbReference type="ARBA" id="ARBA00022840"/>
    </source>
</evidence>
<dbReference type="InterPro" id="IPR027417">
    <property type="entry name" value="P-loop_NTPase"/>
</dbReference>
<reference evidence="8 9" key="1">
    <citation type="submission" date="2018-06" db="EMBL/GenBank/DDBJ databases">
        <title>Phytoactinopolyspora halophila sp. nov., a novel halophilic actinomycete isolated from a saline soil in China.</title>
        <authorList>
            <person name="Tang S.-K."/>
        </authorList>
    </citation>
    <scope>NUCLEOTIDE SEQUENCE [LARGE SCALE GENOMIC DNA]</scope>
    <source>
        <strain evidence="8 9">YIM 96934</strain>
    </source>
</reference>
<keyword evidence="4 8" id="KW-0067">ATP-binding</keyword>
<dbReference type="GO" id="GO:0005886">
    <property type="term" value="C:plasma membrane"/>
    <property type="evidence" value="ECO:0007669"/>
    <property type="project" value="UniProtKB-SubCell"/>
</dbReference>
<dbReference type="AlphaFoldDB" id="A0A329QCY3"/>
<dbReference type="InterPro" id="IPR003593">
    <property type="entry name" value="AAA+_ATPase"/>
</dbReference>
<name>A0A329QCY3_9ACTN</name>
<dbReference type="RefSeq" id="WP_112260254.1">
    <property type="nucleotide sequence ID" value="NZ_QMIG01000038.1"/>
</dbReference>
<comment type="caution">
    <text evidence="8">The sequence shown here is derived from an EMBL/GenBank/DDBJ whole genome shotgun (WGS) entry which is preliminary data.</text>
</comment>
<evidence type="ECO:0000259" key="7">
    <source>
        <dbReference type="PROSITE" id="PS50893"/>
    </source>
</evidence>
<dbReference type="GO" id="GO:0005524">
    <property type="term" value="F:ATP binding"/>
    <property type="evidence" value="ECO:0007669"/>
    <property type="project" value="UniProtKB-KW"/>
</dbReference>